<feature type="region of interest" description="Disordered" evidence="1">
    <location>
        <begin position="53"/>
        <end position="96"/>
    </location>
</feature>
<evidence type="ECO:0000313" key="2">
    <source>
        <dbReference type="EMBL" id="KAG7479337.1"/>
    </source>
</evidence>
<gene>
    <name evidence="2" type="ORF">JOB18_023351</name>
</gene>
<evidence type="ECO:0000313" key="3">
    <source>
        <dbReference type="Proteomes" id="UP000693946"/>
    </source>
</evidence>
<protein>
    <submittedName>
        <fullName evidence="2">Uncharacterized protein</fullName>
    </submittedName>
</protein>
<sequence length="149" mass="16501">MSRAKKQIHDNKERSVHDPRFTDALSETRYSHDDQIKAISSTITTELMAMAAEDGCAPPGPSTATAQVTTAEDGAERGRERATHTHTQGREYEGERERLKPHNALHAAGLKSCRFISSCLWGSCVSVHTLIHSVRAHTDSQAERSAFFR</sequence>
<evidence type="ECO:0000256" key="1">
    <source>
        <dbReference type="SAM" id="MobiDB-lite"/>
    </source>
</evidence>
<accession>A0AAV6PXC3</accession>
<reference evidence="2 3" key="1">
    <citation type="journal article" date="2021" name="Sci. Rep.">
        <title>Chromosome anchoring in Senegalese sole (Solea senegalensis) reveals sex-associated markers and genome rearrangements in flatfish.</title>
        <authorList>
            <person name="Guerrero-Cozar I."/>
            <person name="Gomez-Garrido J."/>
            <person name="Berbel C."/>
            <person name="Martinez-Blanch J.F."/>
            <person name="Alioto T."/>
            <person name="Claros M.G."/>
            <person name="Gagnaire P.A."/>
            <person name="Manchado M."/>
        </authorList>
    </citation>
    <scope>NUCLEOTIDE SEQUENCE [LARGE SCALE GENOMIC DNA]</scope>
    <source>
        <strain evidence="2">Sse05_10M</strain>
    </source>
</reference>
<feature type="region of interest" description="Disordered" evidence="1">
    <location>
        <begin position="1"/>
        <end position="27"/>
    </location>
</feature>
<comment type="caution">
    <text evidence="2">The sequence shown here is derived from an EMBL/GenBank/DDBJ whole genome shotgun (WGS) entry which is preliminary data.</text>
</comment>
<feature type="compositionally biased region" description="Basic and acidic residues" evidence="1">
    <location>
        <begin position="74"/>
        <end position="96"/>
    </location>
</feature>
<dbReference type="EMBL" id="JAGKHQ010000020">
    <property type="protein sequence ID" value="KAG7479337.1"/>
    <property type="molecule type" value="Genomic_DNA"/>
</dbReference>
<feature type="compositionally biased region" description="Basic and acidic residues" evidence="1">
    <location>
        <begin position="7"/>
        <end position="21"/>
    </location>
</feature>
<organism evidence="2 3">
    <name type="scientific">Solea senegalensis</name>
    <name type="common">Senegalese sole</name>
    <dbReference type="NCBI Taxonomy" id="28829"/>
    <lineage>
        <taxon>Eukaryota</taxon>
        <taxon>Metazoa</taxon>
        <taxon>Chordata</taxon>
        <taxon>Craniata</taxon>
        <taxon>Vertebrata</taxon>
        <taxon>Euteleostomi</taxon>
        <taxon>Actinopterygii</taxon>
        <taxon>Neopterygii</taxon>
        <taxon>Teleostei</taxon>
        <taxon>Neoteleostei</taxon>
        <taxon>Acanthomorphata</taxon>
        <taxon>Carangaria</taxon>
        <taxon>Pleuronectiformes</taxon>
        <taxon>Pleuronectoidei</taxon>
        <taxon>Soleidae</taxon>
        <taxon>Solea</taxon>
    </lineage>
</organism>
<proteinExistence type="predicted"/>
<dbReference type="AlphaFoldDB" id="A0AAV6PXC3"/>
<dbReference type="Proteomes" id="UP000693946">
    <property type="component" value="Linkage Group LG8"/>
</dbReference>
<keyword evidence="3" id="KW-1185">Reference proteome</keyword>
<name>A0AAV6PXC3_SOLSE</name>